<keyword evidence="4" id="KW-1185">Reference proteome</keyword>
<reference evidence="3" key="1">
    <citation type="submission" date="2022-08" db="UniProtKB">
        <authorList>
            <consortium name="EnsemblMetazoa"/>
        </authorList>
    </citation>
    <scope>IDENTIFICATION</scope>
    <source>
        <strain evidence="3">Israel</strain>
    </source>
</reference>
<dbReference type="EnsemblMetazoa" id="PPAI007125-RA">
    <property type="protein sequence ID" value="PPAI007125-PA"/>
    <property type="gene ID" value="PPAI007125"/>
</dbReference>
<dbReference type="InterPro" id="IPR001509">
    <property type="entry name" value="Epimerase_deHydtase"/>
</dbReference>
<dbReference type="EMBL" id="AJVK01059626">
    <property type="status" value="NOT_ANNOTATED_CDS"/>
    <property type="molecule type" value="Genomic_DNA"/>
</dbReference>
<evidence type="ECO:0000313" key="4">
    <source>
        <dbReference type="Proteomes" id="UP000092462"/>
    </source>
</evidence>
<dbReference type="Proteomes" id="UP000092462">
    <property type="component" value="Unassembled WGS sequence"/>
</dbReference>
<feature type="domain" description="DUF1731" evidence="2">
    <location>
        <begin position="264"/>
        <end position="311"/>
    </location>
</feature>
<proteinExistence type="predicted"/>
<dbReference type="Pfam" id="PF01370">
    <property type="entry name" value="Epimerase"/>
    <property type="match status" value="1"/>
</dbReference>
<dbReference type="InterPro" id="IPR010099">
    <property type="entry name" value="SDR39U1"/>
</dbReference>
<dbReference type="VEuPathDB" id="VectorBase:PPAI007125"/>
<dbReference type="AlphaFoldDB" id="A0A1B0GPF5"/>
<evidence type="ECO:0000313" key="3">
    <source>
        <dbReference type="EnsemblMetazoa" id="PPAI007125-PA"/>
    </source>
</evidence>
<dbReference type="Gene3D" id="3.40.50.720">
    <property type="entry name" value="NAD(P)-binding Rossmann-like Domain"/>
    <property type="match status" value="1"/>
</dbReference>
<name>A0A1B0GPF5_PHLPP</name>
<accession>A0A1B0GPF5</accession>
<dbReference type="Pfam" id="PF08338">
    <property type="entry name" value="DUF1731"/>
    <property type="match status" value="1"/>
</dbReference>
<sequence>MSVLVDPLENILYKLVSSFAGGGTGFIGKRLVTLLRSSGYDVTVVSRMPGLNRITWHDLEAQGLPRGTTAVVNLVGQNVLDPTRRWTPGFKQNVWNSRVNSTASMAKAIAKGSDAPGVFVNISGVSLYPPAGPDSREIFDESSPGVEYDFMSRLCIAWEAAAALPPSSDWRGIRLRTGVVLGRQGGMIGNIFLPFYLGLGGPVASGLQPLPWIHIDDLCAIILLCLTRNDITGHINAVAPHIVSNADFSRAFAKALRRPAVFKVPELILNILFARERAVLLTTGARVASKRLPELGYKFQYPQIEDACMQLAERKR</sequence>
<dbReference type="PANTHER" id="PTHR11092:SF0">
    <property type="entry name" value="EPIMERASE FAMILY PROTEIN SDR39U1"/>
    <property type="match status" value="1"/>
</dbReference>
<dbReference type="PANTHER" id="PTHR11092">
    <property type="entry name" value="SUGAR NUCLEOTIDE EPIMERASE RELATED"/>
    <property type="match status" value="1"/>
</dbReference>
<dbReference type="InterPro" id="IPR013549">
    <property type="entry name" value="DUF1731"/>
</dbReference>
<feature type="domain" description="NAD-dependent epimerase/dehydratase" evidence="1">
    <location>
        <begin position="22"/>
        <end position="234"/>
    </location>
</feature>
<dbReference type="SUPFAM" id="SSF51735">
    <property type="entry name" value="NAD(P)-binding Rossmann-fold domains"/>
    <property type="match status" value="1"/>
</dbReference>
<evidence type="ECO:0000259" key="2">
    <source>
        <dbReference type="Pfam" id="PF08338"/>
    </source>
</evidence>
<dbReference type="VEuPathDB" id="VectorBase:PPAPM1_003484"/>
<evidence type="ECO:0008006" key="5">
    <source>
        <dbReference type="Google" id="ProtNLM"/>
    </source>
</evidence>
<evidence type="ECO:0000259" key="1">
    <source>
        <dbReference type="Pfam" id="PF01370"/>
    </source>
</evidence>
<organism evidence="3 4">
    <name type="scientific">Phlebotomus papatasi</name>
    <name type="common">Sandfly</name>
    <dbReference type="NCBI Taxonomy" id="29031"/>
    <lineage>
        <taxon>Eukaryota</taxon>
        <taxon>Metazoa</taxon>
        <taxon>Ecdysozoa</taxon>
        <taxon>Arthropoda</taxon>
        <taxon>Hexapoda</taxon>
        <taxon>Insecta</taxon>
        <taxon>Pterygota</taxon>
        <taxon>Neoptera</taxon>
        <taxon>Endopterygota</taxon>
        <taxon>Diptera</taxon>
        <taxon>Nematocera</taxon>
        <taxon>Psychodoidea</taxon>
        <taxon>Psychodidae</taxon>
        <taxon>Phlebotomus</taxon>
        <taxon>Phlebotomus</taxon>
    </lineage>
</organism>
<dbReference type="NCBIfam" id="TIGR01777">
    <property type="entry name" value="yfcH"/>
    <property type="match status" value="1"/>
</dbReference>
<protein>
    <recommendedName>
        <fullName evidence="5">DUF1731 domain-containing protein</fullName>
    </recommendedName>
</protein>
<dbReference type="InterPro" id="IPR036291">
    <property type="entry name" value="NAD(P)-bd_dom_sf"/>
</dbReference>